<sequence length="128" mass="15143">MYRLKFIFLALWLIWLGTSCRTERSVSGIVGTPIPGEIENFPDWAHKLMADTLKVDMPDRSSVSRNPMIWEPGDIRAPMPILVPEEMKEFYHLKIYQPKNNDGWYSPDYRGDFYRQHEEPRDTVRQVL</sequence>
<reference evidence="1 2" key="1">
    <citation type="submission" date="2018-03" db="EMBL/GenBank/DDBJ databases">
        <title>Genomic Encyclopedia of Archaeal and Bacterial Type Strains, Phase II (KMG-II): from individual species to whole genera.</title>
        <authorList>
            <person name="Goeker M."/>
        </authorList>
    </citation>
    <scope>NUCLEOTIDE SEQUENCE [LARGE SCALE GENOMIC DNA]</scope>
    <source>
        <strain evidence="1 2">DSM 27267</strain>
    </source>
</reference>
<dbReference type="PROSITE" id="PS51257">
    <property type="entry name" value="PROKAR_LIPOPROTEIN"/>
    <property type="match status" value="1"/>
</dbReference>
<organism evidence="1 2">
    <name type="scientific">Prolixibacter denitrificans</name>
    <dbReference type="NCBI Taxonomy" id="1541063"/>
    <lineage>
        <taxon>Bacteria</taxon>
        <taxon>Pseudomonadati</taxon>
        <taxon>Bacteroidota</taxon>
        <taxon>Bacteroidia</taxon>
        <taxon>Marinilabiliales</taxon>
        <taxon>Prolixibacteraceae</taxon>
        <taxon>Prolixibacter</taxon>
    </lineage>
</organism>
<protein>
    <submittedName>
        <fullName evidence="1">Uncharacterized protein</fullName>
    </submittedName>
</protein>
<dbReference type="Proteomes" id="UP000240621">
    <property type="component" value="Unassembled WGS sequence"/>
</dbReference>
<evidence type="ECO:0000313" key="2">
    <source>
        <dbReference type="Proteomes" id="UP000240621"/>
    </source>
</evidence>
<proteinExistence type="predicted"/>
<evidence type="ECO:0000313" key="1">
    <source>
        <dbReference type="EMBL" id="PSK84010.1"/>
    </source>
</evidence>
<dbReference type="EMBL" id="PYGC01000003">
    <property type="protein sequence ID" value="PSK84010.1"/>
    <property type="molecule type" value="Genomic_DNA"/>
</dbReference>
<accession>A0A2P8CG92</accession>
<name>A0A2P8CG92_9BACT</name>
<gene>
    <name evidence="1" type="ORF">CLV93_103436</name>
</gene>
<dbReference type="AlphaFoldDB" id="A0A2P8CG92"/>
<dbReference type="OrthoDB" id="9872345at2"/>
<comment type="caution">
    <text evidence="1">The sequence shown here is derived from an EMBL/GenBank/DDBJ whole genome shotgun (WGS) entry which is preliminary data.</text>
</comment>
<dbReference type="RefSeq" id="WP_106541823.1">
    <property type="nucleotide sequence ID" value="NZ_BLAU01000001.1"/>
</dbReference>